<sequence length="80" mass="9230">MFTPGCTKWYNRAALRAEGANFPGFFSRIESITDIVRTNVFWNKAVAEVFPAQAWRHFYDRTLTEVPVMGALFVQESFYG</sequence>
<accession>A0ABW7PRH4</accession>
<evidence type="ECO:0000313" key="1">
    <source>
        <dbReference type="EMBL" id="MFH8132883.1"/>
    </source>
</evidence>
<keyword evidence="2" id="KW-1185">Reference proteome</keyword>
<dbReference type="RefSeq" id="WP_397211324.1">
    <property type="nucleotide sequence ID" value="NZ_JBGFSN010000002.1"/>
</dbReference>
<protein>
    <submittedName>
        <fullName evidence="1">Uncharacterized protein</fullName>
    </submittedName>
</protein>
<name>A0ABW7PRH4_9GAMM</name>
<organism evidence="1 2">
    <name type="scientific">Pantoea osteomyelitidis</name>
    <dbReference type="NCBI Taxonomy" id="3230026"/>
    <lineage>
        <taxon>Bacteria</taxon>
        <taxon>Pseudomonadati</taxon>
        <taxon>Pseudomonadota</taxon>
        <taxon>Gammaproteobacteria</taxon>
        <taxon>Enterobacterales</taxon>
        <taxon>Erwiniaceae</taxon>
        <taxon>Pantoea</taxon>
    </lineage>
</organism>
<comment type="caution">
    <text evidence="1">The sequence shown here is derived from an EMBL/GenBank/DDBJ whole genome shotgun (WGS) entry which is preliminary data.</text>
</comment>
<dbReference type="Proteomes" id="UP001611251">
    <property type="component" value="Unassembled WGS sequence"/>
</dbReference>
<reference evidence="1 2" key="1">
    <citation type="submission" date="2024-08" db="EMBL/GenBank/DDBJ databases">
        <title>Pantoea ronii - a newly identified human opportunistic pathogen.</title>
        <authorList>
            <person name="Keidar-Friedman D."/>
            <person name="Sorek N."/>
            <person name="Leshin-Carmel D."/>
            <person name="Tsur A."/>
            <person name="Amsalem M."/>
            <person name="Tolkach D."/>
            <person name="Brosh-Nissimov T."/>
        </authorList>
    </citation>
    <scope>NUCLEOTIDE SEQUENCE [LARGE SCALE GENOMIC DNA]</scope>
    <source>
        <strain evidence="1 2">AA23256</strain>
    </source>
</reference>
<dbReference type="EMBL" id="JBGFSN010000002">
    <property type="protein sequence ID" value="MFH8132883.1"/>
    <property type="molecule type" value="Genomic_DNA"/>
</dbReference>
<evidence type="ECO:0000313" key="2">
    <source>
        <dbReference type="Proteomes" id="UP001611251"/>
    </source>
</evidence>
<gene>
    <name evidence="1" type="ORF">ABU178_01605</name>
</gene>
<proteinExistence type="predicted"/>